<evidence type="ECO:0000256" key="9">
    <source>
        <dbReference type="RuleBase" id="RU003471"/>
    </source>
</evidence>
<feature type="domain" description="Subtilisin inhibitor" evidence="10">
    <location>
        <begin position="40"/>
        <end position="132"/>
    </location>
</feature>
<dbReference type="RefSeq" id="WP_386452678.1">
    <property type="nucleotide sequence ID" value="NZ_JBHSFH010000018.1"/>
</dbReference>
<evidence type="ECO:0000256" key="8">
    <source>
        <dbReference type="HAMAP-Rule" id="MF_00778"/>
    </source>
</evidence>
<feature type="chain" id="PRO_5044921996" description="Probable subtilase-type protease inhibitor" evidence="8">
    <location>
        <begin position="30"/>
        <end position="146"/>
    </location>
</feature>
<comment type="caution">
    <text evidence="11">The sequence shown here is derived from an EMBL/GenBank/DDBJ whole genome shotgun (WGS) entry which is preliminary data.</text>
</comment>
<dbReference type="InterPro" id="IPR000691">
    <property type="entry name" value="Prot_inh_I16_SSI"/>
</dbReference>
<dbReference type="GO" id="GO:0030414">
    <property type="term" value="F:peptidase inhibitor activity"/>
    <property type="evidence" value="ECO:0007669"/>
    <property type="project" value="UniProtKB-KW"/>
</dbReference>
<dbReference type="SUPFAM" id="SSF55399">
    <property type="entry name" value="Subtilisin inhibitor"/>
    <property type="match status" value="1"/>
</dbReference>
<evidence type="ECO:0000256" key="1">
    <source>
        <dbReference type="ARBA" id="ARBA00004613"/>
    </source>
</evidence>
<dbReference type="InterPro" id="IPR036819">
    <property type="entry name" value="Subtilisin_inhibitor-like_sf"/>
</dbReference>
<evidence type="ECO:0000256" key="7">
    <source>
        <dbReference type="ARBA" id="ARBA00023157"/>
    </source>
</evidence>
<dbReference type="PRINTS" id="PR00294">
    <property type="entry name" value="SSBTLNINHBTR"/>
</dbReference>
<dbReference type="Proteomes" id="UP001595997">
    <property type="component" value="Unassembled WGS sequence"/>
</dbReference>
<feature type="disulfide bond" evidence="8">
    <location>
        <begin position="66"/>
        <end position="81"/>
    </location>
</feature>
<comment type="function">
    <text evidence="8">Strong inhibitor of bacterial serine proteases such as subtilisin.</text>
</comment>
<keyword evidence="6 8" id="KW-0722">Serine protease inhibitor</keyword>
<evidence type="ECO:0000256" key="3">
    <source>
        <dbReference type="ARBA" id="ARBA00011738"/>
    </source>
</evidence>
<comment type="similarity">
    <text evidence="2 8 9">Belongs to the protease inhibitor I16 (SSI) family.</text>
</comment>
<dbReference type="InterPro" id="IPR023549">
    <property type="entry name" value="Subtilisin_inhibitor"/>
</dbReference>
<dbReference type="PROSITE" id="PS51257">
    <property type="entry name" value="PROKAR_LIPOPROTEIN"/>
    <property type="match status" value="1"/>
</dbReference>
<sequence precursor="true">MRFTVKALGASAALALGCVAGVGSGVAHADSVGTKSLYSPSALVLTVGKGSDVATAAVQRAVVLSCAPTPGGTHPASARACDEVRAVNGELQQLVETGSAAPVCTRIWDPVVVTADGVWEGERVSWKHTFSNPCMRNEAGRSLFAF</sequence>
<name>A0ABV9ACZ7_9ACTN</name>
<keyword evidence="5 8" id="KW-0646">Protease inhibitor</keyword>
<evidence type="ECO:0000256" key="4">
    <source>
        <dbReference type="ARBA" id="ARBA00022525"/>
    </source>
</evidence>
<evidence type="ECO:0000256" key="5">
    <source>
        <dbReference type="ARBA" id="ARBA00022690"/>
    </source>
</evidence>
<evidence type="ECO:0000259" key="10">
    <source>
        <dbReference type="Pfam" id="PF00720"/>
    </source>
</evidence>
<proteinExistence type="inferred from homology"/>
<evidence type="ECO:0000313" key="11">
    <source>
        <dbReference type="EMBL" id="MFC4497744.1"/>
    </source>
</evidence>
<feature type="signal peptide" evidence="8">
    <location>
        <begin position="1"/>
        <end position="29"/>
    </location>
</feature>
<dbReference type="Pfam" id="PF00720">
    <property type="entry name" value="SSI"/>
    <property type="match status" value="1"/>
</dbReference>
<keyword evidence="7 8" id="KW-1015">Disulfide bond</keyword>
<keyword evidence="4 8" id="KW-0964">Secreted</keyword>
<dbReference type="EMBL" id="JBHSFH010000018">
    <property type="protein sequence ID" value="MFC4497744.1"/>
    <property type="molecule type" value="Genomic_DNA"/>
</dbReference>
<comment type="subcellular location">
    <subcellularLocation>
        <location evidence="1 8">Secreted</location>
    </subcellularLocation>
</comment>
<evidence type="ECO:0000313" key="12">
    <source>
        <dbReference type="Proteomes" id="UP001595997"/>
    </source>
</evidence>
<evidence type="ECO:0000256" key="6">
    <source>
        <dbReference type="ARBA" id="ARBA00022900"/>
    </source>
</evidence>
<organism evidence="11 12">
    <name type="scientific">Streptomyces ovatisporus</name>
    <dbReference type="NCBI Taxonomy" id="1128682"/>
    <lineage>
        <taxon>Bacteria</taxon>
        <taxon>Bacillati</taxon>
        <taxon>Actinomycetota</taxon>
        <taxon>Actinomycetes</taxon>
        <taxon>Kitasatosporales</taxon>
        <taxon>Streptomycetaceae</taxon>
        <taxon>Streptomyces</taxon>
    </lineage>
</organism>
<feature type="site" description="Reactive bond" evidence="8">
    <location>
        <begin position="106"/>
        <end position="107"/>
    </location>
</feature>
<protein>
    <recommendedName>
        <fullName evidence="8">Probable subtilase-type protease inhibitor</fullName>
    </recommendedName>
</protein>
<reference evidence="12" key="1">
    <citation type="journal article" date="2019" name="Int. J. Syst. Evol. Microbiol.">
        <title>The Global Catalogue of Microorganisms (GCM) 10K type strain sequencing project: providing services to taxonomists for standard genome sequencing and annotation.</title>
        <authorList>
            <consortium name="The Broad Institute Genomics Platform"/>
            <consortium name="The Broad Institute Genome Sequencing Center for Infectious Disease"/>
            <person name="Wu L."/>
            <person name="Ma J."/>
        </authorList>
    </citation>
    <scope>NUCLEOTIDE SEQUENCE [LARGE SCALE GENOMIC DNA]</scope>
    <source>
        <strain evidence="12">CGMCC 4.7357</strain>
    </source>
</reference>
<feature type="disulfide bond" evidence="8">
    <location>
        <begin position="104"/>
        <end position="134"/>
    </location>
</feature>
<dbReference type="HAMAP" id="MF_00778">
    <property type="entry name" value="SSI"/>
    <property type="match status" value="1"/>
</dbReference>
<keyword evidence="12" id="KW-1185">Reference proteome</keyword>
<accession>A0ABV9ACZ7</accession>
<evidence type="ECO:0000256" key="2">
    <source>
        <dbReference type="ARBA" id="ARBA00010472"/>
    </source>
</evidence>
<comment type="subunit">
    <text evidence="3 8">Homodimer.</text>
</comment>
<gene>
    <name evidence="8" type="primary">sti</name>
    <name evidence="11" type="ORF">ACFPA8_26800</name>
</gene>
<keyword evidence="8" id="KW-0732">Signal</keyword>
<dbReference type="Gene3D" id="3.30.350.10">
    <property type="entry name" value="Subtilisin inhibitor-like"/>
    <property type="match status" value="1"/>
</dbReference>